<comment type="caution">
    <text evidence="12">The sequence shown here is derived from an EMBL/GenBank/DDBJ whole genome shotgun (WGS) entry which is preliminary data.</text>
</comment>
<keyword evidence="7" id="KW-0560">Oxidoreductase</keyword>
<dbReference type="FunFam" id="2.102.10.10:FF:000003">
    <property type="entry name" value="apoptosis-inducing factor 3 isoform X2"/>
    <property type="match status" value="1"/>
</dbReference>
<evidence type="ECO:0000259" key="11">
    <source>
        <dbReference type="PROSITE" id="PS51296"/>
    </source>
</evidence>
<dbReference type="InterPro" id="IPR028202">
    <property type="entry name" value="Reductase_C"/>
</dbReference>
<dbReference type="PROSITE" id="PS51296">
    <property type="entry name" value="RIESKE"/>
    <property type="match status" value="1"/>
</dbReference>
<keyword evidence="9" id="KW-0411">Iron-sulfur</keyword>
<dbReference type="InterPro" id="IPR016156">
    <property type="entry name" value="FAD/NAD-linked_Rdtase_dimer_sf"/>
</dbReference>
<dbReference type="GO" id="GO:0046872">
    <property type="term" value="F:metal ion binding"/>
    <property type="evidence" value="ECO:0007669"/>
    <property type="project" value="UniProtKB-KW"/>
</dbReference>
<dbReference type="InterPro" id="IPR050446">
    <property type="entry name" value="FAD-oxidoreductase/Apoptosis"/>
</dbReference>
<keyword evidence="4" id="KW-0001">2Fe-2S</keyword>
<evidence type="ECO:0000256" key="3">
    <source>
        <dbReference type="ARBA" id="ARBA00022630"/>
    </source>
</evidence>
<dbReference type="GO" id="GO:0005737">
    <property type="term" value="C:cytoplasm"/>
    <property type="evidence" value="ECO:0007669"/>
    <property type="project" value="TreeGrafter"/>
</dbReference>
<dbReference type="OrthoDB" id="432169at2759"/>
<evidence type="ECO:0000256" key="2">
    <source>
        <dbReference type="ARBA" id="ARBA00006442"/>
    </source>
</evidence>
<dbReference type="PANTHER" id="PTHR43557">
    <property type="entry name" value="APOPTOSIS-INDUCING FACTOR 1"/>
    <property type="match status" value="1"/>
</dbReference>
<dbReference type="Pfam" id="PF14759">
    <property type="entry name" value="Reductase_C"/>
    <property type="match status" value="1"/>
</dbReference>
<dbReference type="Gene3D" id="2.102.10.10">
    <property type="entry name" value="Rieske [2Fe-2S] iron-sulphur domain"/>
    <property type="match status" value="1"/>
</dbReference>
<dbReference type="SUPFAM" id="SSF51905">
    <property type="entry name" value="FAD/NAD(P)-binding domain"/>
    <property type="match status" value="1"/>
</dbReference>
<name>A0A2G8L0C8_STIJA</name>
<evidence type="ECO:0000256" key="8">
    <source>
        <dbReference type="ARBA" id="ARBA00023004"/>
    </source>
</evidence>
<dbReference type="SUPFAM" id="SSF50022">
    <property type="entry name" value="ISP domain"/>
    <property type="match status" value="1"/>
</dbReference>
<organism evidence="12 13">
    <name type="scientific">Stichopus japonicus</name>
    <name type="common">Sea cucumber</name>
    <dbReference type="NCBI Taxonomy" id="307972"/>
    <lineage>
        <taxon>Eukaryota</taxon>
        <taxon>Metazoa</taxon>
        <taxon>Echinodermata</taxon>
        <taxon>Eleutherozoa</taxon>
        <taxon>Echinozoa</taxon>
        <taxon>Holothuroidea</taxon>
        <taxon>Aspidochirotacea</taxon>
        <taxon>Aspidochirotida</taxon>
        <taxon>Stichopodidae</taxon>
        <taxon>Apostichopus</taxon>
    </lineage>
</organism>
<dbReference type="SUPFAM" id="SSF55424">
    <property type="entry name" value="FAD/NAD-linked reductases, dimerisation (C-terminal) domain"/>
    <property type="match status" value="1"/>
</dbReference>
<comment type="similarity">
    <text evidence="2">Belongs to the FAD-dependent oxidoreductase family.</text>
</comment>
<sequence length="577" mass="62519">MTPLTQRHCATEAESVNPADKAGTSEDNSRNTKPSKQVAKNGGGSKVTEEDPDEAVEAVVCQVDSMKDGEMREVDVADGKVLLIKDLNEFTAIGHKCSHYGAPLAKGVLSNGRVRCPWHGACFNTKTGDIEDFPGVDSIPCFKVRVEGSDVIVEAQKKSHRRIKKMSLRSADNDKVFLIIGGGGAGLVCAETLRQEGFGGRIVIATKEKHLPYDRPKLSKAMDGSAESIQLRKDDFFLVYDIEVKLEHEVVSIEAELNTVKFQNGDSLSFEKLLIATGGKPRTLDVPGKDLKNVCSLRSPDDANYIAQLGNGKNVVIVGSSFIGIEVASFFSGKAGSVTVIGRGSVPYAATLGEQIGGAVKKLAEEKGVKFHMNCSVKEFKGQDDVLSSIVLSNDEEISADVCVLGVGVTPATEFLQNSGLRLSSKNNVIVDKFLCTNNPDIYAAGDIAEFPLRLNNNSPVNIGHWQIAHYHGRVAALNMFGHETEVETVPFFWTAIFGKNIRFSGYNHGYDDVIISGSLQELKFIAYYARGDYIVAIATLNSDPAASKFAEFLASGKRLKKSQVTSEDPESWQSKL</sequence>
<dbReference type="Gene3D" id="3.50.50.60">
    <property type="entry name" value="FAD/NAD(P)-binding domain"/>
    <property type="match status" value="2"/>
</dbReference>
<dbReference type="Proteomes" id="UP000230750">
    <property type="component" value="Unassembled WGS sequence"/>
</dbReference>
<keyword evidence="5" id="KW-0479">Metal-binding</keyword>
<dbReference type="InterPro" id="IPR017941">
    <property type="entry name" value="Rieske_2Fe-2S"/>
</dbReference>
<dbReference type="Pfam" id="PF07992">
    <property type="entry name" value="Pyr_redox_2"/>
    <property type="match status" value="1"/>
</dbReference>
<dbReference type="GO" id="GO:0016651">
    <property type="term" value="F:oxidoreductase activity, acting on NAD(P)H"/>
    <property type="evidence" value="ECO:0007669"/>
    <property type="project" value="TreeGrafter"/>
</dbReference>
<dbReference type="PRINTS" id="PR00469">
    <property type="entry name" value="PNDRDTASEII"/>
</dbReference>
<keyword evidence="3" id="KW-0285">Flavoprotein</keyword>
<reference evidence="12 13" key="1">
    <citation type="journal article" date="2017" name="PLoS Biol.">
        <title>The sea cucumber genome provides insights into morphological evolution and visceral regeneration.</title>
        <authorList>
            <person name="Zhang X."/>
            <person name="Sun L."/>
            <person name="Yuan J."/>
            <person name="Sun Y."/>
            <person name="Gao Y."/>
            <person name="Zhang L."/>
            <person name="Li S."/>
            <person name="Dai H."/>
            <person name="Hamel J.F."/>
            <person name="Liu C."/>
            <person name="Yu Y."/>
            <person name="Liu S."/>
            <person name="Lin W."/>
            <person name="Guo K."/>
            <person name="Jin S."/>
            <person name="Xu P."/>
            <person name="Storey K.B."/>
            <person name="Huan P."/>
            <person name="Zhang T."/>
            <person name="Zhou Y."/>
            <person name="Zhang J."/>
            <person name="Lin C."/>
            <person name="Li X."/>
            <person name="Xing L."/>
            <person name="Huo D."/>
            <person name="Sun M."/>
            <person name="Wang L."/>
            <person name="Mercier A."/>
            <person name="Li F."/>
            <person name="Yang H."/>
            <person name="Xiang J."/>
        </authorList>
    </citation>
    <scope>NUCLEOTIDE SEQUENCE [LARGE SCALE GENOMIC DNA]</scope>
    <source>
        <strain evidence="12">Shaxun</strain>
        <tissue evidence="12">Muscle</tissue>
    </source>
</reference>
<accession>A0A2G8L0C8</accession>
<dbReference type="Pfam" id="PF00355">
    <property type="entry name" value="Rieske"/>
    <property type="match status" value="1"/>
</dbReference>
<evidence type="ECO:0000313" key="12">
    <source>
        <dbReference type="EMBL" id="PIK53726.1"/>
    </source>
</evidence>
<dbReference type="GO" id="GO:0051537">
    <property type="term" value="F:2 iron, 2 sulfur cluster binding"/>
    <property type="evidence" value="ECO:0007669"/>
    <property type="project" value="UniProtKB-KW"/>
</dbReference>
<evidence type="ECO:0000256" key="4">
    <source>
        <dbReference type="ARBA" id="ARBA00022714"/>
    </source>
</evidence>
<evidence type="ECO:0000256" key="1">
    <source>
        <dbReference type="ARBA" id="ARBA00001974"/>
    </source>
</evidence>
<protein>
    <submittedName>
        <fullName evidence="12">Putative apoptosis-inducing factor 3 isoform X3</fullName>
    </submittedName>
</protein>
<dbReference type="AlphaFoldDB" id="A0A2G8L0C8"/>
<gene>
    <name evidence="12" type="ORF">BSL78_09316</name>
</gene>
<evidence type="ECO:0000256" key="6">
    <source>
        <dbReference type="ARBA" id="ARBA00022827"/>
    </source>
</evidence>
<keyword evidence="6" id="KW-0274">FAD</keyword>
<evidence type="ECO:0000256" key="10">
    <source>
        <dbReference type="SAM" id="MobiDB-lite"/>
    </source>
</evidence>
<dbReference type="PRINTS" id="PR00368">
    <property type="entry name" value="FADPNR"/>
</dbReference>
<dbReference type="CDD" id="cd03478">
    <property type="entry name" value="Rieske_AIFL_N"/>
    <property type="match status" value="1"/>
</dbReference>
<feature type="region of interest" description="Disordered" evidence="10">
    <location>
        <begin position="1"/>
        <end position="54"/>
    </location>
</feature>
<keyword evidence="13" id="KW-1185">Reference proteome</keyword>
<proteinExistence type="inferred from homology"/>
<dbReference type="InterPro" id="IPR023753">
    <property type="entry name" value="FAD/NAD-binding_dom"/>
</dbReference>
<dbReference type="InterPro" id="IPR036922">
    <property type="entry name" value="Rieske_2Fe-2S_sf"/>
</dbReference>
<comment type="cofactor">
    <cofactor evidence="1">
        <name>FAD</name>
        <dbReference type="ChEBI" id="CHEBI:57692"/>
    </cofactor>
</comment>
<keyword evidence="8" id="KW-0408">Iron</keyword>
<evidence type="ECO:0000313" key="13">
    <source>
        <dbReference type="Proteomes" id="UP000230750"/>
    </source>
</evidence>
<evidence type="ECO:0000256" key="5">
    <source>
        <dbReference type="ARBA" id="ARBA00022723"/>
    </source>
</evidence>
<dbReference type="InterPro" id="IPR036188">
    <property type="entry name" value="FAD/NAD-bd_sf"/>
</dbReference>
<dbReference type="PANTHER" id="PTHR43557:SF2">
    <property type="entry name" value="RIESKE DOMAIN-CONTAINING PROTEIN-RELATED"/>
    <property type="match status" value="1"/>
</dbReference>
<evidence type="ECO:0000256" key="7">
    <source>
        <dbReference type="ARBA" id="ARBA00023002"/>
    </source>
</evidence>
<dbReference type="EMBL" id="MRZV01000274">
    <property type="protein sequence ID" value="PIK53726.1"/>
    <property type="molecule type" value="Genomic_DNA"/>
</dbReference>
<dbReference type="Gene3D" id="3.30.390.30">
    <property type="match status" value="1"/>
</dbReference>
<evidence type="ECO:0000256" key="9">
    <source>
        <dbReference type="ARBA" id="ARBA00023014"/>
    </source>
</evidence>
<feature type="domain" description="Rieske" evidence="11">
    <location>
        <begin position="58"/>
        <end position="153"/>
    </location>
</feature>
<dbReference type="STRING" id="307972.A0A2G8L0C8"/>